<dbReference type="Gene3D" id="2.40.30.10">
    <property type="entry name" value="Translation factors"/>
    <property type="match status" value="1"/>
</dbReference>
<dbReference type="Proteomes" id="UP000714275">
    <property type="component" value="Unassembled WGS sequence"/>
</dbReference>
<sequence length="181" mass="19649">MSDFKGWHMTLQASFPGPFRGLVWVKGKNWLSRRSSAGAVRTYSQSILNGPAICNTHFFNPNVIYPGSPQNRSNVRSMKDRHGVPTAATNERAKPWERVRGEAGCLVQVSERDREAVCPASQGLAHATALEIGRVHIFASLGPQGQICSFHVNKPGAELNDLKGGVVSSSILTGTLRLGQK</sequence>
<organism evidence="1 2">
    <name type="scientific">Suillus placidus</name>
    <dbReference type="NCBI Taxonomy" id="48579"/>
    <lineage>
        <taxon>Eukaryota</taxon>
        <taxon>Fungi</taxon>
        <taxon>Dikarya</taxon>
        <taxon>Basidiomycota</taxon>
        <taxon>Agaricomycotina</taxon>
        <taxon>Agaricomycetes</taxon>
        <taxon>Agaricomycetidae</taxon>
        <taxon>Boletales</taxon>
        <taxon>Suillineae</taxon>
        <taxon>Suillaceae</taxon>
        <taxon>Suillus</taxon>
    </lineage>
</organism>
<dbReference type="SUPFAM" id="SSF50447">
    <property type="entry name" value="Translation proteins"/>
    <property type="match status" value="1"/>
</dbReference>
<evidence type="ECO:0000313" key="2">
    <source>
        <dbReference type="Proteomes" id="UP000714275"/>
    </source>
</evidence>
<dbReference type="InterPro" id="IPR009000">
    <property type="entry name" value="Transl_B-barrel_sf"/>
</dbReference>
<proteinExistence type="predicted"/>
<keyword evidence="2" id="KW-1185">Reference proteome</keyword>
<name>A0A9P7D5Z0_9AGAM</name>
<dbReference type="AlphaFoldDB" id="A0A9P7D5Z0"/>
<protein>
    <submittedName>
        <fullName evidence="1">Uncharacterized protein</fullName>
    </submittedName>
</protein>
<reference evidence="1" key="1">
    <citation type="journal article" date="2020" name="New Phytol.">
        <title>Comparative genomics reveals dynamic genome evolution in host specialist ectomycorrhizal fungi.</title>
        <authorList>
            <person name="Lofgren L.A."/>
            <person name="Nguyen N.H."/>
            <person name="Vilgalys R."/>
            <person name="Ruytinx J."/>
            <person name="Liao H.L."/>
            <person name="Branco S."/>
            <person name="Kuo A."/>
            <person name="LaButti K."/>
            <person name="Lipzen A."/>
            <person name="Andreopoulos W."/>
            <person name="Pangilinan J."/>
            <person name="Riley R."/>
            <person name="Hundley H."/>
            <person name="Na H."/>
            <person name="Barry K."/>
            <person name="Grigoriev I.V."/>
            <person name="Stajich J.E."/>
            <person name="Kennedy P.G."/>
        </authorList>
    </citation>
    <scope>NUCLEOTIDE SEQUENCE</scope>
    <source>
        <strain evidence="1">DOB743</strain>
    </source>
</reference>
<accession>A0A9P7D5Z0</accession>
<evidence type="ECO:0000313" key="1">
    <source>
        <dbReference type="EMBL" id="KAG1779791.1"/>
    </source>
</evidence>
<dbReference type="EMBL" id="JABBWD010000011">
    <property type="protein sequence ID" value="KAG1779791.1"/>
    <property type="molecule type" value="Genomic_DNA"/>
</dbReference>
<comment type="caution">
    <text evidence="1">The sequence shown here is derived from an EMBL/GenBank/DDBJ whole genome shotgun (WGS) entry which is preliminary data.</text>
</comment>
<gene>
    <name evidence="1" type="ORF">EV702DRAFT_1213571</name>
</gene>